<evidence type="ECO:0000313" key="7">
    <source>
        <dbReference type="Proteomes" id="UP000829685"/>
    </source>
</evidence>
<organism evidence="6 7">
    <name type="scientific">Neoarthrinium moseri</name>
    <dbReference type="NCBI Taxonomy" id="1658444"/>
    <lineage>
        <taxon>Eukaryota</taxon>
        <taxon>Fungi</taxon>
        <taxon>Dikarya</taxon>
        <taxon>Ascomycota</taxon>
        <taxon>Pezizomycotina</taxon>
        <taxon>Sordariomycetes</taxon>
        <taxon>Xylariomycetidae</taxon>
        <taxon>Amphisphaeriales</taxon>
        <taxon>Apiosporaceae</taxon>
        <taxon>Neoarthrinium</taxon>
    </lineage>
</organism>
<reference evidence="6" key="1">
    <citation type="submission" date="2021-03" db="EMBL/GenBank/DDBJ databases">
        <title>Revisited historic fungal species revealed as producer of novel bioactive compounds through whole genome sequencing and comparative genomics.</title>
        <authorList>
            <person name="Vignolle G.A."/>
            <person name="Hochenegger N."/>
            <person name="Mach R.L."/>
            <person name="Mach-Aigner A.R."/>
            <person name="Javad Rahimi M."/>
            <person name="Salim K.A."/>
            <person name="Chan C.M."/>
            <person name="Lim L.B.L."/>
            <person name="Cai F."/>
            <person name="Druzhinina I.S."/>
            <person name="U'Ren J.M."/>
            <person name="Derntl C."/>
        </authorList>
    </citation>
    <scope>NUCLEOTIDE SEQUENCE</scope>
    <source>
        <strain evidence="6">TUCIM 5799</strain>
    </source>
</reference>
<sequence length="1524" mass="172450">MAHNKQQPTPMDELWRKAEARFQQLTGSSLHMKPAATLNACIEKIDKMGGTDDASGEDDDQGLQKAKELGIDTLYYIKLLGGVAAQAASNVFAPSSMCFNALAILLDIPGNVHKFHQAIAGMFETLGPSLSAFRVYERIENFKDVEPELNRAVHDLMISFVDICALSVQLRNGSKWRKFWKDAKAALLDKDSGVAGEIENFKRLTQAHATVQATQTLKVVLESDSHLKTILYQNAEIGRKTDIIVSDVAVLRASNDKRTFEDNEQKYLKVIKEKIGWDEVATKQSQDSKPIFLVVGAQNTGKSIIMSNMRRHLQLTYTSPARLSPRTLIASYFFPSVAERREENPAKTALKSLAVQLAERDNAFAKALSQRCEKETDIDARIRDGSCQDLWDFLEIAEPKGNTVHYIVMDGLVSLQKEKADHFTQIWDILESVGPSKSSLRILISVRPDMISTEMARISTNVDIVRANAADVREYVTQQLRKNDIFQDDDDDKRRQETEKRLTAKVGGDFNKINTVIEQINAVFDSNGPDTEVDRILDDSNDEKATSLSVINKLESKLNIGEIKELQELLRWIIYGEYTFWSLDELNGALFLKFGTKSIVRLQRKVEEGGKYSSILAFDEDKEVSVDEGIANLLQRKDRQFGATDNAPQITAKIEITKGDMTSIQSFCWDLSNKVAQISFDFDKAVEAGNVRESLQVNKIDSLISILRASFKILGNTPDKKTQGLGSYVLAYLPQHLEALEDTNTLDAQEIRDIGEGLYAVFESGDVVKRHWDVVDWVIWYRDAAEVTIMRRWLCNPNIRSKLGTKDRKWLEEVEKDSNPNQALLRPIMEMVARRWLQDTEWPVERLFEWLRGYLTMPSSDAPASVKQGEGQTVPNTENVDSPSQEINIGRVASWCKDVLQVRNEDSTWFQRLGETFSSQSQFDEAIKAFQKAIELKDPDPKLLHKLARAYADDEQHQEACQVLYQAIELFEKETELKKADLSSVYVDLGLWLSELDDPSEAITATKKAVDIEPENHEAQFRLLEIYLVNDRVEEAFDFAHGIFQTSGTNQSGVLSQVLERMLQPGVEDSLFLRLCSILQSQQTVLTRIINEISSIAERLTEDDDYARMASHFYKGLAAYYFCANNKPILRITALRSWQQCLDLAQEIRQTMSHPPQLAALAARLISAHHFEQSRNPEESTNLRAHFDRMAAMTSFATPSPFMPSAARVHIAAYHIIKNDAQSARASLRACMDSAFDILSDQDKDNDSLGYIYLATSLLHCGEDVDALSALSQRVPYPDKGNVMSWLLEFDGEDDDDLVRSLTSSLIATMEKECSERVALKPDQIDYVLHEIEKRLSEDTRQHDWIETDHQAQTSFEASNSNVPSGIENLLPERSEPASELSKAYAKIKARLEYWSDSITYIPTYSFCDGCGAAWNFENSMQACKFCYDVSFCQSCFRLLQEGEPRRPQTVAALACNRTHEWLYLPKWDKETYLQSLKGNVMVGGRIVDSLRVGGTLVSTSRWLEDLKTKWGFVKKEEENQPQD</sequence>
<evidence type="ECO:0008006" key="8">
    <source>
        <dbReference type="Google" id="ProtNLM"/>
    </source>
</evidence>
<dbReference type="SUPFAM" id="SSF48452">
    <property type="entry name" value="TPR-like"/>
    <property type="match status" value="1"/>
</dbReference>
<dbReference type="Proteomes" id="UP000829685">
    <property type="component" value="Unassembled WGS sequence"/>
</dbReference>
<feature type="region of interest" description="Disordered" evidence="3">
    <location>
        <begin position="862"/>
        <end position="883"/>
    </location>
</feature>
<dbReference type="PANTHER" id="PTHR10039">
    <property type="entry name" value="AMELOGENIN"/>
    <property type="match status" value="1"/>
</dbReference>
<dbReference type="Pfam" id="PF24883">
    <property type="entry name" value="NPHP3_N"/>
    <property type="match status" value="1"/>
</dbReference>
<protein>
    <recommendedName>
        <fullName evidence="8">Fungal STAND N-terminal Goodbye domain-containing protein</fullName>
    </recommendedName>
</protein>
<dbReference type="PROSITE" id="PS50005">
    <property type="entry name" value="TPR"/>
    <property type="match status" value="2"/>
</dbReference>
<dbReference type="Pfam" id="PF13181">
    <property type="entry name" value="TPR_8"/>
    <property type="match status" value="1"/>
</dbReference>
<evidence type="ECO:0000256" key="1">
    <source>
        <dbReference type="ARBA" id="ARBA00022737"/>
    </source>
</evidence>
<dbReference type="InterPro" id="IPR011990">
    <property type="entry name" value="TPR-like_helical_dom_sf"/>
</dbReference>
<dbReference type="EMBL" id="JAFIMR010000033">
    <property type="protein sequence ID" value="KAI1859857.1"/>
    <property type="molecule type" value="Genomic_DNA"/>
</dbReference>
<dbReference type="InterPro" id="IPR031350">
    <property type="entry name" value="Goodbye_dom"/>
</dbReference>
<gene>
    <name evidence="6" type="ORF">JX265_010306</name>
</gene>
<feature type="domain" description="Fungal STAND N-terminal Goodbye" evidence="4">
    <location>
        <begin position="15"/>
        <end position="136"/>
    </location>
</feature>
<evidence type="ECO:0000256" key="2">
    <source>
        <dbReference type="PROSITE-ProRule" id="PRU00339"/>
    </source>
</evidence>
<proteinExistence type="predicted"/>
<dbReference type="PANTHER" id="PTHR10039:SF17">
    <property type="entry name" value="FUNGAL STAND N-TERMINAL GOODBYE DOMAIN-CONTAINING PROTEIN-RELATED"/>
    <property type="match status" value="1"/>
</dbReference>
<name>A0A9P9WEW5_9PEZI</name>
<comment type="caution">
    <text evidence="6">The sequence shown here is derived from an EMBL/GenBank/DDBJ whole genome shotgun (WGS) entry which is preliminary data.</text>
</comment>
<dbReference type="Pfam" id="PF17109">
    <property type="entry name" value="Goodbye"/>
    <property type="match status" value="1"/>
</dbReference>
<dbReference type="InterPro" id="IPR056884">
    <property type="entry name" value="NPHP3-like_N"/>
</dbReference>
<feature type="repeat" description="TPR" evidence="2">
    <location>
        <begin position="907"/>
        <end position="940"/>
    </location>
</feature>
<feature type="domain" description="Nephrocystin 3-like N-terminal" evidence="5">
    <location>
        <begin position="284"/>
        <end position="447"/>
    </location>
</feature>
<evidence type="ECO:0000259" key="4">
    <source>
        <dbReference type="Pfam" id="PF17109"/>
    </source>
</evidence>
<evidence type="ECO:0000259" key="5">
    <source>
        <dbReference type="Pfam" id="PF24883"/>
    </source>
</evidence>
<evidence type="ECO:0000313" key="6">
    <source>
        <dbReference type="EMBL" id="KAI1859857.1"/>
    </source>
</evidence>
<feature type="repeat" description="TPR" evidence="2">
    <location>
        <begin position="983"/>
        <end position="1016"/>
    </location>
</feature>
<evidence type="ECO:0000256" key="3">
    <source>
        <dbReference type="SAM" id="MobiDB-lite"/>
    </source>
</evidence>
<dbReference type="Gene3D" id="1.25.40.10">
    <property type="entry name" value="Tetratricopeptide repeat domain"/>
    <property type="match status" value="1"/>
</dbReference>
<keyword evidence="2" id="KW-0802">TPR repeat</keyword>
<accession>A0A9P9WEW5</accession>
<dbReference type="SMART" id="SM00028">
    <property type="entry name" value="TPR"/>
    <property type="match status" value="3"/>
</dbReference>
<dbReference type="Pfam" id="PF13424">
    <property type="entry name" value="TPR_12"/>
    <property type="match status" value="1"/>
</dbReference>
<feature type="compositionally biased region" description="Polar residues" evidence="3">
    <location>
        <begin position="870"/>
        <end position="883"/>
    </location>
</feature>
<dbReference type="InterPro" id="IPR019734">
    <property type="entry name" value="TPR_rpt"/>
</dbReference>
<keyword evidence="1" id="KW-0677">Repeat</keyword>
<keyword evidence="7" id="KW-1185">Reference proteome</keyword>